<keyword evidence="3" id="KW-1185">Reference proteome</keyword>
<dbReference type="EMBL" id="JBITGY010000004">
    <property type="protein sequence ID" value="MFI6498720.1"/>
    <property type="molecule type" value="Genomic_DNA"/>
</dbReference>
<evidence type="ECO:0000259" key="1">
    <source>
        <dbReference type="Pfam" id="PF12728"/>
    </source>
</evidence>
<sequence>MAEVAGMFGISEMGIYRAIHAGKFPAVRIGLRRYFVPAKAIEAMVEAAMTRGQLVDAADWATAPVPSAEGVA</sequence>
<feature type="domain" description="Helix-turn-helix" evidence="1">
    <location>
        <begin position="2"/>
        <end position="47"/>
    </location>
</feature>
<dbReference type="InterPro" id="IPR041657">
    <property type="entry name" value="HTH_17"/>
</dbReference>
<organism evidence="2 3">
    <name type="scientific">Nonomuraea typhae</name>
    <dbReference type="NCBI Taxonomy" id="2603600"/>
    <lineage>
        <taxon>Bacteria</taxon>
        <taxon>Bacillati</taxon>
        <taxon>Actinomycetota</taxon>
        <taxon>Actinomycetes</taxon>
        <taxon>Streptosporangiales</taxon>
        <taxon>Streptosporangiaceae</taxon>
        <taxon>Nonomuraea</taxon>
    </lineage>
</organism>
<gene>
    <name evidence="2" type="ORF">ACIBG2_15115</name>
</gene>
<accession>A0ABW7YS28</accession>
<dbReference type="RefSeq" id="WP_397081964.1">
    <property type="nucleotide sequence ID" value="NZ_JBITGY010000004.1"/>
</dbReference>
<reference evidence="2 3" key="1">
    <citation type="submission" date="2024-10" db="EMBL/GenBank/DDBJ databases">
        <title>The Natural Products Discovery Center: Release of the First 8490 Sequenced Strains for Exploring Actinobacteria Biosynthetic Diversity.</title>
        <authorList>
            <person name="Kalkreuter E."/>
            <person name="Kautsar S.A."/>
            <person name="Yang D."/>
            <person name="Bader C.D."/>
            <person name="Teijaro C.N."/>
            <person name="Fluegel L."/>
            <person name="Davis C.M."/>
            <person name="Simpson J.R."/>
            <person name="Lauterbach L."/>
            <person name="Steele A.D."/>
            <person name="Gui C."/>
            <person name="Meng S."/>
            <person name="Li G."/>
            <person name="Viehrig K."/>
            <person name="Ye F."/>
            <person name="Su P."/>
            <person name="Kiefer A.F."/>
            <person name="Nichols A."/>
            <person name="Cepeda A.J."/>
            <person name="Yan W."/>
            <person name="Fan B."/>
            <person name="Jiang Y."/>
            <person name="Adhikari A."/>
            <person name="Zheng C.-J."/>
            <person name="Schuster L."/>
            <person name="Cowan T.M."/>
            <person name="Smanski M.J."/>
            <person name="Chevrette M.G."/>
            <person name="De Carvalho L.P.S."/>
            <person name="Shen B."/>
        </authorList>
    </citation>
    <scope>NUCLEOTIDE SEQUENCE [LARGE SCALE GENOMIC DNA]</scope>
    <source>
        <strain evidence="2 3">NPDC050545</strain>
    </source>
</reference>
<dbReference type="Proteomes" id="UP001612741">
    <property type="component" value="Unassembled WGS sequence"/>
</dbReference>
<proteinExistence type="predicted"/>
<evidence type="ECO:0000313" key="2">
    <source>
        <dbReference type="EMBL" id="MFI6498720.1"/>
    </source>
</evidence>
<protein>
    <submittedName>
        <fullName evidence="2">Helix-turn-helix transcriptional regulator</fullName>
    </submittedName>
</protein>
<comment type="caution">
    <text evidence="2">The sequence shown here is derived from an EMBL/GenBank/DDBJ whole genome shotgun (WGS) entry which is preliminary data.</text>
</comment>
<evidence type="ECO:0000313" key="3">
    <source>
        <dbReference type="Proteomes" id="UP001612741"/>
    </source>
</evidence>
<name>A0ABW7YS28_9ACTN</name>
<dbReference type="Pfam" id="PF12728">
    <property type="entry name" value="HTH_17"/>
    <property type="match status" value="1"/>
</dbReference>